<evidence type="ECO:0000256" key="5">
    <source>
        <dbReference type="ARBA" id="ARBA00022801"/>
    </source>
</evidence>
<evidence type="ECO:0000256" key="2">
    <source>
        <dbReference type="ARBA" id="ARBA00012759"/>
    </source>
</evidence>
<dbReference type="InterPro" id="IPR018200">
    <property type="entry name" value="USP_CS"/>
</dbReference>
<dbReference type="PANTHER" id="PTHR43982">
    <property type="entry name" value="UBIQUITIN CARBOXYL-TERMINAL HYDROLASE"/>
    <property type="match status" value="1"/>
</dbReference>
<reference evidence="9 10" key="1">
    <citation type="journal article" date="2016" name="Sci. Rep.">
        <title>Penicillium arizonense, a new, genome sequenced fungal species, reveals a high chemical diversity in secreted metabolites.</title>
        <authorList>
            <person name="Grijseels S."/>
            <person name="Nielsen J.C."/>
            <person name="Randelovic M."/>
            <person name="Nielsen J."/>
            <person name="Nielsen K.F."/>
            <person name="Workman M."/>
            <person name="Frisvad J.C."/>
        </authorList>
    </citation>
    <scope>NUCLEOTIDE SEQUENCE [LARGE SCALE GENOMIC DNA]</scope>
    <source>
        <strain evidence="9 10">CBS 141311</strain>
    </source>
</reference>
<gene>
    <name evidence="9" type="ORF">PENARI_c004G01670</name>
</gene>
<dbReference type="GO" id="GO:0016579">
    <property type="term" value="P:protein deubiquitination"/>
    <property type="evidence" value="ECO:0007669"/>
    <property type="project" value="InterPro"/>
</dbReference>
<dbReference type="InterPro" id="IPR038765">
    <property type="entry name" value="Papain-like_cys_pep_sf"/>
</dbReference>
<proteinExistence type="predicted"/>
<dbReference type="Pfam" id="PF13446">
    <property type="entry name" value="RPT"/>
    <property type="match status" value="4"/>
</dbReference>
<evidence type="ECO:0000313" key="9">
    <source>
        <dbReference type="EMBL" id="OGE55213.1"/>
    </source>
</evidence>
<feature type="domain" description="USP" evidence="8">
    <location>
        <begin position="634"/>
        <end position="1204"/>
    </location>
</feature>
<dbReference type="InterPro" id="IPR028889">
    <property type="entry name" value="USP"/>
</dbReference>
<dbReference type="GO" id="GO:0043161">
    <property type="term" value="P:proteasome-mediated ubiquitin-dependent protein catabolic process"/>
    <property type="evidence" value="ECO:0007669"/>
    <property type="project" value="InterPro"/>
</dbReference>
<dbReference type="GO" id="GO:0070628">
    <property type="term" value="F:proteasome binding"/>
    <property type="evidence" value="ECO:0007669"/>
    <property type="project" value="TreeGrafter"/>
</dbReference>
<keyword evidence="5" id="KW-0378">Hydrolase</keyword>
<evidence type="ECO:0000313" key="10">
    <source>
        <dbReference type="Proteomes" id="UP000177622"/>
    </source>
</evidence>
<dbReference type="Proteomes" id="UP000177622">
    <property type="component" value="Unassembled WGS sequence"/>
</dbReference>
<comment type="catalytic activity">
    <reaction evidence="1">
        <text>Thiol-dependent hydrolysis of ester, thioester, amide, peptide and isopeptide bonds formed by the C-terminal Gly of ubiquitin (a 76-residue protein attached to proteins as an intracellular targeting signal).</text>
        <dbReference type="EC" id="3.4.19.12"/>
    </reaction>
</comment>
<protein>
    <recommendedName>
        <fullName evidence="2">ubiquitinyl hydrolase 1</fullName>
        <ecNumber evidence="2">3.4.19.12</ecNumber>
    </recommendedName>
</protein>
<keyword evidence="4" id="KW-0833">Ubl conjugation pathway</keyword>
<dbReference type="OrthoDB" id="2420415at2759"/>
<dbReference type="EC" id="3.4.19.12" evidence="2"/>
<evidence type="ECO:0000256" key="6">
    <source>
        <dbReference type="ARBA" id="ARBA00022807"/>
    </source>
</evidence>
<feature type="compositionally biased region" description="Pro residues" evidence="7">
    <location>
        <begin position="847"/>
        <end position="862"/>
    </location>
</feature>
<keyword evidence="3" id="KW-0645">Protease</keyword>
<dbReference type="PANTHER" id="PTHR43982:SF6">
    <property type="entry name" value="UBIQUITIN CARBOXYL-TERMINAL HYDROLASE 2-RELATED"/>
    <property type="match status" value="1"/>
</dbReference>
<dbReference type="EMBL" id="LXJU01000004">
    <property type="protein sequence ID" value="OGE55213.1"/>
    <property type="molecule type" value="Genomic_DNA"/>
</dbReference>
<evidence type="ECO:0000256" key="4">
    <source>
        <dbReference type="ARBA" id="ARBA00022786"/>
    </source>
</evidence>
<dbReference type="GO" id="GO:0061136">
    <property type="term" value="P:regulation of proteasomal protein catabolic process"/>
    <property type="evidence" value="ECO:0007669"/>
    <property type="project" value="TreeGrafter"/>
</dbReference>
<keyword evidence="6" id="KW-0788">Thiol protease</keyword>
<dbReference type="RefSeq" id="XP_022490643.1">
    <property type="nucleotide sequence ID" value="XM_022628951.1"/>
</dbReference>
<evidence type="ECO:0000256" key="3">
    <source>
        <dbReference type="ARBA" id="ARBA00022670"/>
    </source>
</evidence>
<dbReference type="GO" id="GO:0004843">
    <property type="term" value="F:cysteine-type deubiquitinase activity"/>
    <property type="evidence" value="ECO:0007669"/>
    <property type="project" value="UniProtKB-EC"/>
</dbReference>
<dbReference type="PROSITE" id="PS00973">
    <property type="entry name" value="USP_2"/>
    <property type="match status" value="1"/>
</dbReference>
<sequence>MAPIQRAGKTAPRLVHDIQLYDPAHIPDTGRNLLAQVPPVYSYPEPWQGLPGFISPKACKHKYVLKADQTFLAQAEHRKRPGTSSKIAAVCSECRCHLQVVVNYTNGMNSFNQNKEGHIHHLVYKSGRQKNGMSMPERTDKGQVAETFHYQCSYISCSAMVSLRILSPILTPELVHLMVDPDLLHERAEQALAAYPESMEGMGDPQPISVLDNLRLYISNALRNTQRGKPISAVNKRFMHSFGVEGAPCKGLLEFLEFTYNKETGAWTPPQPNVNADKPYQDPLCTFLDDVVHELLSLINHRPPSEQRGSQFPALPPSAVTQIYSALEAQNYPKAMRVEDFEMPPAPLVYPSAPFYEDLGAVEDMSASAIVEAFERQISVDPGRYPLYLSALKSIGSLRVASSAGEDWAIIDGAVQRAYADGKYTVEDLDQAYRYFGLRLNDPNLTDESIIGKFLAFLGSTNRETEARQQLWRIGDSRASESIISVSEDRVSTVEQANVFLGVEDQTPDDFVMTMYTAKVNDNPLNKELANRAVALIAASRKSVALNHFINTGEALASEMDVGDAYRLLQIPDRTADAGAIMAAYTICVDENPGQIEKYNEALAIISKQTDNATLRSMAGISPEQDYNVSEWPVGLQNIGNTCYLNSLLQFYFSIRPFREMVLDYEMYQMDLNDNETMAKKQVGSRKVMKNEVERSQRFLNELRILFQSMITSSRNSVTPGQELARLTLISPSNEAAIRRRSTISASRNQILGEIGGAPVLGPLGPPVSPPMDNADQPATDAANSAPVKELTTSDMDSDLTMVSGNDPDVPVSSVEDKENDPPQLDKTEVATDEDMKLEARISVPNRPEPSSVPPPVPPRPVPEVDREKQLQEEVEIGAQQDVTEVINNVLFQSQCAIKPRGIGSDGEQLDQIKDLFYGQTRSYISAENGMRSKEERWCDIKVDVAHGSRDIYDAIDGAFDVQKISVGNSVAEQFGSITQLPPILQVQVQRVQFDPVKKSSFKSTNHLELLETIYMDRYMDTKNTEFVNRRNKAWEWKATLKTLEARREELLKQPDFDDGIDMAELFRKTGDMISNLRESDSDSGPDSLASMLSPQLSDSVNFLSEAAQAELESIDQELKDTRTMISTQFSDYQKLPYRLYAVFVHHGSVSFGHYYIYIYDFRKGIWRKYNDEYVTEVYNVNEIFENDSTNNPPTPYFLVYVNDTIKDRLADPVCRDVTESMPDMTEQETPAFMEDTRAASPTDVDMDPQFYDTTAPRGTPDPTLVDSTAVDAIAVNPLKRKSVDAEGKTLPA</sequence>
<dbReference type="InterPro" id="IPR025305">
    <property type="entry name" value="UCH_repeat_domain"/>
</dbReference>
<dbReference type="PROSITE" id="PS50235">
    <property type="entry name" value="USP_3"/>
    <property type="match status" value="1"/>
</dbReference>
<dbReference type="Pfam" id="PF00443">
    <property type="entry name" value="UCH"/>
    <property type="match status" value="1"/>
</dbReference>
<evidence type="ECO:0000259" key="8">
    <source>
        <dbReference type="PROSITE" id="PS50235"/>
    </source>
</evidence>
<dbReference type="STRING" id="1835702.A0A1F5LPR4"/>
<evidence type="ECO:0000256" key="7">
    <source>
        <dbReference type="SAM" id="MobiDB-lite"/>
    </source>
</evidence>
<dbReference type="InterPro" id="IPR044635">
    <property type="entry name" value="UBP14-like"/>
</dbReference>
<organism evidence="9 10">
    <name type="scientific">Penicillium arizonense</name>
    <dbReference type="NCBI Taxonomy" id="1835702"/>
    <lineage>
        <taxon>Eukaryota</taxon>
        <taxon>Fungi</taxon>
        <taxon>Dikarya</taxon>
        <taxon>Ascomycota</taxon>
        <taxon>Pezizomycotina</taxon>
        <taxon>Eurotiomycetes</taxon>
        <taxon>Eurotiomycetidae</taxon>
        <taxon>Eurotiales</taxon>
        <taxon>Aspergillaceae</taxon>
        <taxon>Penicillium</taxon>
    </lineage>
</organism>
<dbReference type="SUPFAM" id="SSF54001">
    <property type="entry name" value="Cysteine proteinases"/>
    <property type="match status" value="1"/>
</dbReference>
<dbReference type="CDD" id="cd02666">
    <property type="entry name" value="Peptidase_C19J"/>
    <property type="match status" value="1"/>
</dbReference>
<comment type="caution">
    <text evidence="9">The sequence shown here is derived from an EMBL/GenBank/DDBJ whole genome shotgun (WGS) entry which is preliminary data.</text>
</comment>
<accession>A0A1F5LPR4</accession>
<name>A0A1F5LPR4_PENAI</name>
<dbReference type="GeneID" id="34573685"/>
<feature type="compositionally biased region" description="Basic and acidic residues" evidence="7">
    <location>
        <begin position="815"/>
        <end position="840"/>
    </location>
</feature>
<dbReference type="InterPro" id="IPR001394">
    <property type="entry name" value="Peptidase_C19_UCH"/>
</dbReference>
<feature type="region of interest" description="Disordered" evidence="7">
    <location>
        <begin position="757"/>
        <end position="865"/>
    </location>
</feature>
<evidence type="ECO:0000256" key="1">
    <source>
        <dbReference type="ARBA" id="ARBA00000707"/>
    </source>
</evidence>
<dbReference type="PROSITE" id="PS00972">
    <property type="entry name" value="USP_1"/>
    <property type="match status" value="1"/>
</dbReference>
<dbReference type="Gene3D" id="3.90.70.10">
    <property type="entry name" value="Cysteine proteinases"/>
    <property type="match status" value="2"/>
</dbReference>
<keyword evidence="10" id="KW-1185">Reference proteome</keyword>
<dbReference type="FunFam" id="3.90.70.10:FF:000122">
    <property type="entry name" value="Ubiquitin carboxyl-terminal hydrolase 2"/>
    <property type="match status" value="1"/>
</dbReference>